<name>A0A2W5TGI5_9BACT</name>
<dbReference type="InterPro" id="IPR036365">
    <property type="entry name" value="PGBD-like_sf"/>
</dbReference>
<reference evidence="2 3" key="1">
    <citation type="submission" date="2017-08" db="EMBL/GenBank/DDBJ databases">
        <title>Infants hospitalized years apart are colonized by the same room-sourced microbial strains.</title>
        <authorList>
            <person name="Brooks B."/>
            <person name="Olm M.R."/>
            <person name="Firek B.A."/>
            <person name="Baker R."/>
            <person name="Thomas B.C."/>
            <person name="Morowitz M.J."/>
            <person name="Banfield J.F."/>
        </authorList>
    </citation>
    <scope>NUCLEOTIDE SEQUENCE [LARGE SCALE GENOMIC DNA]</scope>
    <source>
        <strain evidence="2">S2_003_000_R2_14</strain>
    </source>
</reference>
<sequence length="502" mass="53737">MVSKLTRNEFQQSLQGKNIKVADAAADTKLAGVDVAKADLNRDGKISGEAETAALFKVVDAYDRNGDEASIAAADAYGTQTRAGAVATALVSRSVFDVTEPAPVGDFSDAALKNTFKGAESVPLSRNMNDDRTFAVQYALARLGVPVGTVDGKFGPGTERAVKAFQTSAGLPATGSVDLPTLNALDAKLKSTELRTPAEVSGNPLKYLADQAVALPKLKPIADRSKPADWNHPEVQQQYGEFVAAHWEQLKTNRVESDCKTLSLFLMDQFRTKVKADLGIQLPRPANLPAQEWSASTGSNNAAGYFSRFESLRTVRPGYESAQVLQRLDPKASMQAGANLRYAGVDANMASRALKVTAPYVATVDNAGDTSKPEIPVQNLTPGDVIFMDHTGDGRVDHMANVIKVERDADGKVSRLVLATGSYDDMKDASGATAPNHLAEVNNYTEEVTVDLDATGRVKDSRVTWSSEPSWLVAGRYSARTLLMEMKAGGTIAVGRWAQPRS</sequence>
<comment type="caution">
    <text evidence="2">The sequence shown here is derived from an EMBL/GenBank/DDBJ whole genome shotgun (WGS) entry which is preliminary data.</text>
</comment>
<dbReference type="InterPro" id="IPR002477">
    <property type="entry name" value="Peptidoglycan-bd-like"/>
</dbReference>
<evidence type="ECO:0000313" key="2">
    <source>
        <dbReference type="EMBL" id="PZR10515.1"/>
    </source>
</evidence>
<evidence type="ECO:0000259" key="1">
    <source>
        <dbReference type="Pfam" id="PF01471"/>
    </source>
</evidence>
<dbReference type="EMBL" id="QFQP01000017">
    <property type="protein sequence ID" value="PZR10515.1"/>
    <property type="molecule type" value="Genomic_DNA"/>
</dbReference>
<accession>A0A2W5TGI5</accession>
<evidence type="ECO:0000313" key="3">
    <source>
        <dbReference type="Proteomes" id="UP000249061"/>
    </source>
</evidence>
<dbReference type="AlphaFoldDB" id="A0A2W5TGI5"/>
<protein>
    <submittedName>
        <fullName evidence="2">Peptidoglycan-binding protein</fullName>
    </submittedName>
</protein>
<organism evidence="2 3">
    <name type="scientific">Archangium gephyra</name>
    <dbReference type="NCBI Taxonomy" id="48"/>
    <lineage>
        <taxon>Bacteria</taxon>
        <taxon>Pseudomonadati</taxon>
        <taxon>Myxococcota</taxon>
        <taxon>Myxococcia</taxon>
        <taxon>Myxococcales</taxon>
        <taxon>Cystobacterineae</taxon>
        <taxon>Archangiaceae</taxon>
        <taxon>Archangium</taxon>
    </lineage>
</organism>
<dbReference type="Proteomes" id="UP000249061">
    <property type="component" value="Unassembled WGS sequence"/>
</dbReference>
<dbReference type="Gene3D" id="1.10.101.10">
    <property type="entry name" value="PGBD-like superfamily/PGBD"/>
    <property type="match status" value="1"/>
</dbReference>
<dbReference type="InterPro" id="IPR036366">
    <property type="entry name" value="PGBDSf"/>
</dbReference>
<dbReference type="Pfam" id="PF01471">
    <property type="entry name" value="PG_binding_1"/>
    <property type="match status" value="1"/>
</dbReference>
<feature type="domain" description="Peptidoglycan binding-like" evidence="1">
    <location>
        <begin position="135"/>
        <end position="185"/>
    </location>
</feature>
<dbReference type="SUPFAM" id="SSF47090">
    <property type="entry name" value="PGBD-like"/>
    <property type="match status" value="1"/>
</dbReference>
<gene>
    <name evidence="2" type="ORF">DI536_19940</name>
</gene>
<proteinExistence type="predicted"/>